<dbReference type="Gene3D" id="3.30.565.10">
    <property type="entry name" value="Histidine kinase-like ATPase, C-terminal domain"/>
    <property type="match status" value="1"/>
</dbReference>
<dbReference type="PROSITE" id="PS50109">
    <property type="entry name" value="HIS_KIN"/>
    <property type="match status" value="1"/>
</dbReference>
<dbReference type="SMART" id="SM00387">
    <property type="entry name" value="HATPase_c"/>
    <property type="match status" value="1"/>
</dbReference>
<dbReference type="PANTHER" id="PTHR45339">
    <property type="entry name" value="HYBRID SIGNAL TRANSDUCTION HISTIDINE KINASE J"/>
    <property type="match status" value="1"/>
</dbReference>
<dbReference type="FunFam" id="1.10.287.130:FF:000002">
    <property type="entry name" value="Two-component osmosensing histidine kinase"/>
    <property type="match status" value="1"/>
</dbReference>
<dbReference type="InterPro" id="IPR003660">
    <property type="entry name" value="HAMP_dom"/>
</dbReference>
<dbReference type="Pfam" id="PF00072">
    <property type="entry name" value="Response_reg"/>
    <property type="match status" value="1"/>
</dbReference>
<evidence type="ECO:0000259" key="15">
    <source>
        <dbReference type="PROSITE" id="PS50885"/>
    </source>
</evidence>
<reference evidence="16 17" key="1">
    <citation type="journal article" date="2019" name="New Phytol.">
        <title>Comparative genomics reveals unique wood-decay strategies and fruiting body development in the Schizophyllaceae.</title>
        <authorList>
            <person name="Almasi E."/>
            <person name="Sahu N."/>
            <person name="Krizsan K."/>
            <person name="Balint B."/>
            <person name="Kovacs G.M."/>
            <person name="Kiss B."/>
            <person name="Cseklye J."/>
            <person name="Drula E."/>
            <person name="Henrissat B."/>
            <person name="Nagy I."/>
            <person name="Chovatia M."/>
            <person name="Adam C."/>
            <person name="LaButti K."/>
            <person name="Lipzen A."/>
            <person name="Riley R."/>
            <person name="Grigoriev I.V."/>
            <person name="Nagy L.G."/>
        </authorList>
    </citation>
    <scope>NUCLEOTIDE SEQUENCE [LARGE SCALE GENOMIC DNA]</scope>
    <source>
        <strain evidence="16 17">NL-1724</strain>
    </source>
</reference>
<dbReference type="SMART" id="SM00388">
    <property type="entry name" value="HisKA"/>
    <property type="match status" value="1"/>
</dbReference>
<dbReference type="InterPro" id="IPR003661">
    <property type="entry name" value="HisK_dim/P_dom"/>
</dbReference>
<gene>
    <name evidence="16" type="ORF">BD626DRAFT_484420</name>
</gene>
<dbReference type="PROSITE" id="PS50885">
    <property type="entry name" value="HAMP"/>
    <property type="match status" value="7"/>
</dbReference>
<dbReference type="SUPFAM" id="SSF52172">
    <property type="entry name" value="CheY-like"/>
    <property type="match status" value="1"/>
</dbReference>
<feature type="chain" id="PRO_5022202309" description="histidine kinase" evidence="12">
    <location>
        <begin position="27"/>
        <end position="1394"/>
    </location>
</feature>
<evidence type="ECO:0000256" key="6">
    <source>
        <dbReference type="ARBA" id="ARBA00022741"/>
    </source>
</evidence>
<dbReference type="Proteomes" id="UP000320762">
    <property type="component" value="Unassembled WGS sequence"/>
</dbReference>
<proteinExistence type="predicted"/>
<dbReference type="FunFam" id="3.30.565.10:FF:000010">
    <property type="entry name" value="Sensor histidine kinase RcsC"/>
    <property type="match status" value="1"/>
</dbReference>
<dbReference type="Pfam" id="PF02518">
    <property type="entry name" value="HATPase_c"/>
    <property type="match status" value="1"/>
</dbReference>
<dbReference type="SUPFAM" id="SSF55874">
    <property type="entry name" value="ATPase domain of HSP90 chaperone/DNA topoisomerase II/histidine kinase"/>
    <property type="match status" value="1"/>
</dbReference>
<dbReference type="InterPro" id="IPR001789">
    <property type="entry name" value="Sig_transdc_resp-reg_receiver"/>
</dbReference>
<dbReference type="InterPro" id="IPR005467">
    <property type="entry name" value="His_kinase_dom"/>
</dbReference>
<feature type="region of interest" description="Disordered" evidence="11">
    <location>
        <begin position="59"/>
        <end position="143"/>
    </location>
</feature>
<feature type="compositionally biased region" description="Basic and acidic residues" evidence="11">
    <location>
        <begin position="76"/>
        <end position="89"/>
    </location>
</feature>
<feature type="signal peptide" evidence="12">
    <location>
        <begin position="1"/>
        <end position="26"/>
    </location>
</feature>
<dbReference type="GO" id="GO:0016020">
    <property type="term" value="C:membrane"/>
    <property type="evidence" value="ECO:0007669"/>
    <property type="project" value="InterPro"/>
</dbReference>
<evidence type="ECO:0000256" key="1">
    <source>
        <dbReference type="ARBA" id="ARBA00000085"/>
    </source>
</evidence>
<dbReference type="EC" id="2.7.13.3" evidence="2"/>
<dbReference type="EMBL" id="VDMD01000003">
    <property type="protein sequence ID" value="TRM66992.1"/>
    <property type="molecule type" value="Genomic_DNA"/>
</dbReference>
<evidence type="ECO:0000256" key="5">
    <source>
        <dbReference type="ARBA" id="ARBA00022737"/>
    </source>
</evidence>
<feature type="domain" description="HAMP" evidence="15">
    <location>
        <begin position="431"/>
        <end position="483"/>
    </location>
</feature>
<feature type="domain" description="HAMP" evidence="15">
    <location>
        <begin position="800"/>
        <end position="852"/>
    </location>
</feature>
<dbReference type="SMART" id="SM00304">
    <property type="entry name" value="HAMP"/>
    <property type="match status" value="7"/>
</dbReference>
<dbReference type="PRINTS" id="PR00344">
    <property type="entry name" value="BCTRLSENSOR"/>
</dbReference>
<dbReference type="GO" id="GO:0005524">
    <property type="term" value="F:ATP binding"/>
    <property type="evidence" value="ECO:0007669"/>
    <property type="project" value="UniProtKB-KW"/>
</dbReference>
<evidence type="ECO:0000259" key="13">
    <source>
        <dbReference type="PROSITE" id="PS50109"/>
    </source>
</evidence>
<keyword evidence="7 16" id="KW-0418">Kinase</keyword>
<dbReference type="CDD" id="cd06225">
    <property type="entry name" value="HAMP"/>
    <property type="match status" value="5"/>
</dbReference>
<evidence type="ECO:0000256" key="3">
    <source>
        <dbReference type="ARBA" id="ARBA00022553"/>
    </source>
</evidence>
<dbReference type="CDD" id="cd16922">
    <property type="entry name" value="HATPase_EvgS-ArcB-TorS-like"/>
    <property type="match status" value="1"/>
</dbReference>
<dbReference type="FunFam" id="1.20.120.1530:FF:000003">
    <property type="entry name" value="Atypical/HisK protein kinase"/>
    <property type="match status" value="1"/>
</dbReference>
<evidence type="ECO:0000313" key="17">
    <source>
        <dbReference type="Proteomes" id="UP000320762"/>
    </source>
</evidence>
<keyword evidence="3 10" id="KW-0597">Phosphoprotein</keyword>
<dbReference type="Gene3D" id="1.10.287.130">
    <property type="match status" value="1"/>
</dbReference>
<dbReference type="OrthoDB" id="10266508at2759"/>
<keyword evidence="9" id="KW-0902">Two-component regulatory system</keyword>
<dbReference type="SMART" id="SM00448">
    <property type="entry name" value="REC"/>
    <property type="match status" value="1"/>
</dbReference>
<dbReference type="SUPFAM" id="SSF58104">
    <property type="entry name" value="Methyl-accepting chemotaxis protein (MCP) signaling domain"/>
    <property type="match status" value="3"/>
</dbReference>
<dbReference type="PROSITE" id="PS50110">
    <property type="entry name" value="RESPONSE_REGULATORY"/>
    <property type="match status" value="1"/>
</dbReference>
<dbReference type="Pfam" id="PF00672">
    <property type="entry name" value="HAMP"/>
    <property type="match status" value="4"/>
</dbReference>
<evidence type="ECO:0000256" key="2">
    <source>
        <dbReference type="ARBA" id="ARBA00012438"/>
    </source>
</evidence>
<dbReference type="CDD" id="cd17546">
    <property type="entry name" value="REC_hyHK_CKI1_RcsC-like"/>
    <property type="match status" value="1"/>
</dbReference>
<feature type="compositionally biased region" description="Low complexity" evidence="11">
    <location>
        <begin position="100"/>
        <end position="113"/>
    </location>
</feature>
<dbReference type="InterPro" id="IPR036097">
    <property type="entry name" value="HisK_dim/P_sf"/>
</dbReference>
<dbReference type="CDD" id="cd00082">
    <property type="entry name" value="HisKA"/>
    <property type="match status" value="1"/>
</dbReference>
<dbReference type="InterPro" id="IPR011006">
    <property type="entry name" value="CheY-like_superfamily"/>
</dbReference>
<dbReference type="GO" id="GO:0000155">
    <property type="term" value="F:phosphorelay sensor kinase activity"/>
    <property type="evidence" value="ECO:0007669"/>
    <property type="project" value="InterPro"/>
</dbReference>
<dbReference type="Pfam" id="PF18947">
    <property type="entry name" value="HAMP_2"/>
    <property type="match status" value="1"/>
</dbReference>
<keyword evidence="12" id="KW-0732">Signal</keyword>
<feature type="domain" description="Response regulatory" evidence="14">
    <location>
        <begin position="1244"/>
        <end position="1368"/>
    </location>
</feature>
<evidence type="ECO:0000256" key="8">
    <source>
        <dbReference type="ARBA" id="ARBA00022840"/>
    </source>
</evidence>
<accession>A0A550CQB0</accession>
<evidence type="ECO:0000256" key="7">
    <source>
        <dbReference type="ARBA" id="ARBA00022777"/>
    </source>
</evidence>
<feature type="domain" description="HAMP" evidence="15">
    <location>
        <begin position="246"/>
        <end position="299"/>
    </location>
</feature>
<dbReference type="GO" id="GO:0071474">
    <property type="term" value="P:cellular hyperosmotic response"/>
    <property type="evidence" value="ECO:0007669"/>
    <property type="project" value="TreeGrafter"/>
</dbReference>
<evidence type="ECO:0000313" key="16">
    <source>
        <dbReference type="EMBL" id="TRM66992.1"/>
    </source>
</evidence>
<dbReference type="SUPFAM" id="SSF47384">
    <property type="entry name" value="Homodimeric domain of signal transducing histidine kinase"/>
    <property type="match status" value="1"/>
</dbReference>
<dbReference type="InterPro" id="IPR003594">
    <property type="entry name" value="HATPase_dom"/>
</dbReference>
<dbReference type="FunFam" id="1.20.120.1530:FF:000002">
    <property type="entry name" value="Two-component osmosensing histidine kinase"/>
    <property type="match status" value="2"/>
</dbReference>
<evidence type="ECO:0000256" key="12">
    <source>
        <dbReference type="SAM" id="SignalP"/>
    </source>
</evidence>
<keyword evidence="5" id="KW-0677">Repeat</keyword>
<name>A0A550CQB0_9AGAR</name>
<dbReference type="Gene3D" id="3.40.50.2300">
    <property type="match status" value="1"/>
</dbReference>
<evidence type="ECO:0000256" key="4">
    <source>
        <dbReference type="ARBA" id="ARBA00022679"/>
    </source>
</evidence>
<feature type="domain" description="HAMP" evidence="15">
    <location>
        <begin position="523"/>
        <end position="575"/>
    </location>
</feature>
<dbReference type="Gene3D" id="1.20.120.1530">
    <property type="match status" value="4"/>
</dbReference>
<feature type="domain" description="Histidine kinase" evidence="13">
    <location>
        <begin position="874"/>
        <end position="1100"/>
    </location>
</feature>
<keyword evidence="6" id="KW-0547">Nucleotide-binding</keyword>
<protein>
    <recommendedName>
        <fullName evidence="2">histidine kinase</fullName>
        <ecNumber evidence="2">2.7.13.3</ecNumber>
    </recommendedName>
</protein>
<feature type="domain" description="HAMP" evidence="15">
    <location>
        <begin position="615"/>
        <end position="667"/>
    </location>
</feature>
<keyword evidence="4" id="KW-0808">Transferase</keyword>
<dbReference type="STRING" id="97359.A0A550CQB0"/>
<evidence type="ECO:0000259" key="14">
    <source>
        <dbReference type="PROSITE" id="PS50110"/>
    </source>
</evidence>
<dbReference type="InterPro" id="IPR004358">
    <property type="entry name" value="Sig_transdc_His_kin-like_C"/>
</dbReference>
<evidence type="ECO:0000256" key="9">
    <source>
        <dbReference type="ARBA" id="ARBA00023012"/>
    </source>
</evidence>
<feature type="modified residue" description="4-aspartylphosphate" evidence="10">
    <location>
        <position position="1298"/>
    </location>
</feature>
<dbReference type="Pfam" id="PF00512">
    <property type="entry name" value="HisKA"/>
    <property type="match status" value="1"/>
</dbReference>
<feature type="domain" description="HAMP" evidence="15">
    <location>
        <begin position="339"/>
        <end position="391"/>
    </location>
</feature>
<keyword evidence="8" id="KW-0067">ATP-binding</keyword>
<organism evidence="16 17">
    <name type="scientific">Schizophyllum amplum</name>
    <dbReference type="NCBI Taxonomy" id="97359"/>
    <lineage>
        <taxon>Eukaryota</taxon>
        <taxon>Fungi</taxon>
        <taxon>Dikarya</taxon>
        <taxon>Basidiomycota</taxon>
        <taxon>Agaricomycotina</taxon>
        <taxon>Agaricomycetes</taxon>
        <taxon>Agaricomycetidae</taxon>
        <taxon>Agaricales</taxon>
        <taxon>Schizophyllaceae</taxon>
        <taxon>Schizophyllum</taxon>
    </lineage>
</organism>
<evidence type="ECO:0000256" key="11">
    <source>
        <dbReference type="SAM" id="MobiDB-lite"/>
    </source>
</evidence>
<sequence>MDGGDSFVHEPDTFVQFLLLLLPVLQAPQNATKIPTFPGPRNWATDMILKDLKSMASRMHKAERALHDSTNANSADRTEREVPAPEPRRRTNSTPPGTKANANASANANANASDAEEPVDSPPEKRERVLEQPNGKPMKLDISSMPSSLSELNGVFNRGYTDAAGQAFVKGPVFSHSAPPTVQALPESICCPTCNSKVKIPDGIAMMNRFRTVDTTPAGRDGPPPMAPLGPTYAAHASLPRAQELSLLETQVMEVARVCKAVASGDLTQRIDIPVQGATMVQLKDIINTMVDKLGVFAEEVSRVALEVGTEGKLGGQALVLDVEGTWRDLTAIVNKLAANLTSQVRSIATVTKAVALGDLSKQIEVEASGEILDLKNTVNGMVIRLRALAAEVTRVTLEVGSQGKLGGQADVPDVEGVWYELVRNVNRMCSSLTDQVRSIAVVTTAVAGGDLTQKISIQVEGEMATLKSTVNSMVDQLSAFASEVTRVALEVGTQGILGGQATVEGVQGTWADLTRNVNKMASNLTDQVRSISEVTKAVANGDLGKMVDVNVQGEMLDLKMTVNQMVSQLSTLANEVTRVSLEVGTEGILGGQASVPGVQGMWAVLTDNVNLMAMNLTNQVRSIAEVTKAVAGGDLSKKITVDVKGEILELKDTVNGMTDSLSLFADEVTRVAKEVGTDGKLGGQARVTNVGGTWKALTDNVNVMAANLTLQVRTIAEATAAVSVGDLTRKIQGVSVSGEMLALVNTINTMIDQLSIFAREVKKVAREVGTDGKLGVQAEVGNVQGIWQEITLAVNTMAGNLTTQVRGFAQISQAAMDGDFTRFITVEASGEMDSLKTQINSMVFNLRDSIQKNTAAREAAELANRSKSEFLANMSHEIRTPMNGIIGMTELTLDSDLNRSQRESLLLVHSLARSLLLIIDDILDISKIEAGRMTMEAVSYSLRQTVFGILKTLVVRASQNNLDLTYDVESDIPDQLIGDALRLRQVITNLVGNAIKFTPSQVSRKGNVALSTRLLAVDGEHVTIEFCVLDTGIGIAQDKLSLIFDTFAQADGSTTREYGGTGLGLSISKRLVSLMQGDMWVESEVSKGSKFYFTITTQISHSTLEATLSKMQPFAKRTILYMNTLGDTSNVAEKIRLLGLKPHVATQVSHVSNKDKCPHVDTIIADSLSITEGVREYEHLRYIPIVLLGPEQPKLNLKWCLDNSISSQITSPVSVQDLASALITALESNTQNPVFTPNDIAFDILLAEDNMVNQKLAVKILEKYGNMVEIADNGSIAVDAFKQRIAQNKPFDIILMDVSMPFMGGMEATELIRQFEMQEGLMPTPIIALTAHAMIGDRERCLRAGMDDHITKPLRRGDLLNAINKLASERAAQKAMYRRRHPTGFLESAPFGS</sequence>
<keyword evidence="17" id="KW-1185">Reference proteome</keyword>
<comment type="catalytic activity">
    <reaction evidence="1">
        <text>ATP + protein L-histidine = ADP + protein N-phospho-L-histidine.</text>
        <dbReference type="EC" id="2.7.13.3"/>
    </reaction>
</comment>
<comment type="caution">
    <text evidence="16">The sequence shown here is derived from an EMBL/GenBank/DDBJ whole genome shotgun (WGS) entry which is preliminary data.</text>
</comment>
<dbReference type="PANTHER" id="PTHR45339:SF1">
    <property type="entry name" value="HYBRID SIGNAL TRANSDUCTION HISTIDINE KINASE J"/>
    <property type="match status" value="1"/>
</dbReference>
<feature type="domain" description="HAMP" evidence="15">
    <location>
        <begin position="707"/>
        <end position="760"/>
    </location>
</feature>
<dbReference type="InterPro" id="IPR036890">
    <property type="entry name" value="HATPase_C_sf"/>
</dbReference>
<evidence type="ECO:0000256" key="10">
    <source>
        <dbReference type="PROSITE-ProRule" id="PRU00169"/>
    </source>
</evidence>